<dbReference type="Proteomes" id="UP000324222">
    <property type="component" value="Unassembled WGS sequence"/>
</dbReference>
<comment type="caution">
    <text evidence="1">The sequence shown here is derived from an EMBL/GenBank/DDBJ whole genome shotgun (WGS) entry which is preliminary data.</text>
</comment>
<dbReference type="AlphaFoldDB" id="A0A5B7F4G3"/>
<organism evidence="1 2">
    <name type="scientific">Portunus trituberculatus</name>
    <name type="common">Swimming crab</name>
    <name type="synonym">Neptunus trituberculatus</name>
    <dbReference type="NCBI Taxonomy" id="210409"/>
    <lineage>
        <taxon>Eukaryota</taxon>
        <taxon>Metazoa</taxon>
        <taxon>Ecdysozoa</taxon>
        <taxon>Arthropoda</taxon>
        <taxon>Crustacea</taxon>
        <taxon>Multicrustacea</taxon>
        <taxon>Malacostraca</taxon>
        <taxon>Eumalacostraca</taxon>
        <taxon>Eucarida</taxon>
        <taxon>Decapoda</taxon>
        <taxon>Pleocyemata</taxon>
        <taxon>Brachyura</taxon>
        <taxon>Eubrachyura</taxon>
        <taxon>Portunoidea</taxon>
        <taxon>Portunidae</taxon>
        <taxon>Portuninae</taxon>
        <taxon>Portunus</taxon>
    </lineage>
</organism>
<name>A0A5B7F4G3_PORTR</name>
<proteinExistence type="predicted"/>
<keyword evidence="2" id="KW-1185">Reference proteome</keyword>
<sequence length="107" mass="12117">MDMAVSVRDATISETNENIKAVIIMAAWWREPHVGQVRALAGIWLLSSFVLATVYRSNLKAMLILPHLSLPFNSLDEFVQTDINCFVVESSVIHDTIQVRKIFRICT</sequence>
<dbReference type="OrthoDB" id="6342774at2759"/>
<protein>
    <recommendedName>
        <fullName evidence="3">Ionotropic glutamate receptor C-terminal domain-containing protein</fullName>
    </recommendedName>
</protein>
<accession>A0A5B7F4G3</accession>
<dbReference type="Gene3D" id="1.10.287.70">
    <property type="match status" value="1"/>
</dbReference>
<gene>
    <name evidence="1" type="ORF">E2C01_035542</name>
</gene>
<dbReference type="EMBL" id="VSRR010005239">
    <property type="protein sequence ID" value="MPC41931.1"/>
    <property type="molecule type" value="Genomic_DNA"/>
</dbReference>
<reference evidence="1 2" key="1">
    <citation type="submission" date="2019-05" db="EMBL/GenBank/DDBJ databases">
        <title>Another draft genome of Portunus trituberculatus and its Hox gene families provides insights of decapod evolution.</title>
        <authorList>
            <person name="Jeong J.-H."/>
            <person name="Song I."/>
            <person name="Kim S."/>
            <person name="Choi T."/>
            <person name="Kim D."/>
            <person name="Ryu S."/>
            <person name="Kim W."/>
        </authorList>
    </citation>
    <scope>NUCLEOTIDE SEQUENCE [LARGE SCALE GENOMIC DNA]</scope>
    <source>
        <tissue evidence="1">Muscle</tissue>
    </source>
</reference>
<evidence type="ECO:0008006" key="3">
    <source>
        <dbReference type="Google" id="ProtNLM"/>
    </source>
</evidence>
<evidence type="ECO:0000313" key="2">
    <source>
        <dbReference type="Proteomes" id="UP000324222"/>
    </source>
</evidence>
<evidence type="ECO:0000313" key="1">
    <source>
        <dbReference type="EMBL" id="MPC41931.1"/>
    </source>
</evidence>